<dbReference type="OrthoDB" id="1115630at2"/>
<gene>
    <name evidence="2" type="ORF">FRZ67_15500</name>
</gene>
<protein>
    <submittedName>
        <fullName evidence="2">Carboxypeptidase-like regulatory domain-containing protein</fullName>
    </submittedName>
</protein>
<keyword evidence="2" id="KW-0121">Carboxypeptidase</keyword>
<evidence type="ECO:0000313" key="2">
    <source>
        <dbReference type="EMBL" id="QEC68643.1"/>
    </source>
</evidence>
<sequence length="215" mass="24314">MKRFLQYLICSSFIFLSQYASAQDNKGIQDSVIQLYGVVMTADSLRAIEAASVIVENKGRGTLTNYQGVFSIVVLKGDEIRFSCIGFKDKLITIPDNLKGNQYSVIQLMVSDTAYLPATILKPRPTRSQFERDFVNADVPADQIEIARQNNDEATRRALIAALPADGREAVNANIRKQTQKYYYQGQQPPINLFNPFAWAEFIDAWKRGDFKKKD</sequence>
<keyword evidence="1" id="KW-0732">Signal</keyword>
<name>A0A5B8VCB8_9BACT</name>
<keyword evidence="2" id="KW-0378">Hydrolase</keyword>
<dbReference type="Pfam" id="PF13715">
    <property type="entry name" value="CarbopepD_reg_2"/>
    <property type="match status" value="1"/>
</dbReference>
<keyword evidence="2" id="KW-0645">Protease</keyword>
<feature type="chain" id="PRO_5022771083" evidence="1">
    <location>
        <begin position="23"/>
        <end position="215"/>
    </location>
</feature>
<accession>A0A5B8VCB8</accession>
<dbReference type="InterPro" id="IPR008969">
    <property type="entry name" value="CarboxyPept-like_regulatory"/>
</dbReference>
<feature type="signal peptide" evidence="1">
    <location>
        <begin position="1"/>
        <end position="22"/>
    </location>
</feature>
<dbReference type="EMBL" id="CP042435">
    <property type="protein sequence ID" value="QEC68643.1"/>
    <property type="molecule type" value="Genomic_DNA"/>
</dbReference>
<dbReference type="RefSeq" id="WP_147190873.1">
    <property type="nucleotide sequence ID" value="NZ_CP042435.1"/>
</dbReference>
<dbReference type="AlphaFoldDB" id="A0A5B8VCB8"/>
<evidence type="ECO:0000256" key="1">
    <source>
        <dbReference type="SAM" id="SignalP"/>
    </source>
</evidence>
<reference evidence="2 3" key="1">
    <citation type="journal article" date="2016" name="Int. J. Syst. Evol. Microbiol.">
        <title>Panacibacter ginsenosidivorans gen. nov., sp. nov., with ginsenoside converting activity isolated from soil of a ginseng field.</title>
        <authorList>
            <person name="Siddiqi M.Z."/>
            <person name="Muhammad Shafi S."/>
            <person name="Choi K.D."/>
            <person name="Im W.T."/>
        </authorList>
    </citation>
    <scope>NUCLEOTIDE SEQUENCE [LARGE SCALE GENOMIC DNA]</scope>
    <source>
        <strain evidence="2 3">Gsoil1550</strain>
    </source>
</reference>
<dbReference type="KEGG" id="pgin:FRZ67_15500"/>
<organism evidence="2 3">
    <name type="scientific">Panacibacter ginsenosidivorans</name>
    <dbReference type="NCBI Taxonomy" id="1813871"/>
    <lineage>
        <taxon>Bacteria</taxon>
        <taxon>Pseudomonadati</taxon>
        <taxon>Bacteroidota</taxon>
        <taxon>Chitinophagia</taxon>
        <taxon>Chitinophagales</taxon>
        <taxon>Chitinophagaceae</taxon>
        <taxon>Panacibacter</taxon>
    </lineage>
</organism>
<evidence type="ECO:0000313" key="3">
    <source>
        <dbReference type="Proteomes" id="UP000321533"/>
    </source>
</evidence>
<proteinExistence type="predicted"/>
<dbReference type="GO" id="GO:0004180">
    <property type="term" value="F:carboxypeptidase activity"/>
    <property type="evidence" value="ECO:0007669"/>
    <property type="project" value="UniProtKB-KW"/>
</dbReference>
<keyword evidence="3" id="KW-1185">Reference proteome</keyword>
<dbReference type="Proteomes" id="UP000321533">
    <property type="component" value="Chromosome"/>
</dbReference>
<dbReference type="SUPFAM" id="SSF49464">
    <property type="entry name" value="Carboxypeptidase regulatory domain-like"/>
    <property type="match status" value="1"/>
</dbReference>